<dbReference type="Gene3D" id="1.10.260.160">
    <property type="match status" value="1"/>
</dbReference>
<dbReference type="Gene3D" id="3.40.50.1820">
    <property type="entry name" value="alpha/beta hydrolase"/>
    <property type="match status" value="1"/>
</dbReference>
<dbReference type="PANTHER" id="PTHR34853:SF1">
    <property type="entry name" value="LIPASE 5"/>
    <property type="match status" value="1"/>
</dbReference>
<dbReference type="InterPro" id="IPR005152">
    <property type="entry name" value="Lipase_secreted"/>
</dbReference>
<proteinExistence type="predicted"/>
<keyword evidence="3" id="KW-1185">Reference proteome</keyword>
<keyword evidence="1" id="KW-0732">Signal</keyword>
<accession>A0ABW1CK68</accession>
<dbReference type="Proteomes" id="UP001596058">
    <property type="component" value="Unassembled WGS sequence"/>
</dbReference>
<dbReference type="PROSITE" id="PS51257">
    <property type="entry name" value="PROKAR_LIPOPROTEIN"/>
    <property type="match status" value="1"/>
</dbReference>
<protein>
    <submittedName>
        <fullName evidence="2">Lipase family protein</fullName>
    </submittedName>
</protein>
<dbReference type="InterPro" id="IPR029058">
    <property type="entry name" value="AB_hydrolase_fold"/>
</dbReference>
<evidence type="ECO:0000313" key="3">
    <source>
        <dbReference type="Proteomes" id="UP001596058"/>
    </source>
</evidence>
<gene>
    <name evidence="2" type="ORF">ACFPZ3_19960</name>
</gene>
<dbReference type="EMBL" id="JBHSPA010000023">
    <property type="protein sequence ID" value="MFC5826149.1"/>
    <property type="molecule type" value="Genomic_DNA"/>
</dbReference>
<dbReference type="PANTHER" id="PTHR34853">
    <property type="match status" value="1"/>
</dbReference>
<name>A0ABW1CK68_9ACTN</name>
<sequence>MTFSRAIVTAGLALGCLATTFPAEASAAQTVARGAVVSSTLVEKLDKGQVAERLKAAGIDATQVKYGVSAYRVVYRTVDAKGRSTTASQLVALPDNTRRDLRVVSWLHGTTVYRGDVASVNEKSTDRAAALLFAGAGHAVSAPDYLGLGTGPGYHTYGDPRTTVSAPVDALRATRAFTRGHERRLDSRVLVSGFSQGGPATMMVGRFLQQGQDPYFRLGGLAPIAGPFDLSSFEAAAADDKIRMASLYLAYFVISADRYTDVYRTPGEAFRAPYDKQVEELFDGNHQAAEIAQALPPTSEKLFTAKFLDRVRKPTGKLKELLTALDSTCNWKPAVPVRLHHAKGDQDVAYDNALYCRRQLRSHGATQTLTDAGSVDHNQTVRKALPLVVAGFTGNQA</sequence>
<feature type="chain" id="PRO_5045692755" evidence="1">
    <location>
        <begin position="28"/>
        <end position="397"/>
    </location>
</feature>
<dbReference type="PIRSF" id="PIRSF029171">
    <property type="entry name" value="Esterase_LipA"/>
    <property type="match status" value="1"/>
</dbReference>
<dbReference type="SUPFAM" id="SSF53474">
    <property type="entry name" value="alpha/beta-Hydrolases"/>
    <property type="match status" value="1"/>
</dbReference>
<dbReference type="RefSeq" id="WP_379515654.1">
    <property type="nucleotide sequence ID" value="NZ_JBHSPA010000023.1"/>
</dbReference>
<comment type="caution">
    <text evidence="2">The sequence shown here is derived from an EMBL/GenBank/DDBJ whole genome shotgun (WGS) entry which is preliminary data.</text>
</comment>
<reference evidence="3" key="1">
    <citation type="journal article" date="2019" name="Int. J. Syst. Evol. Microbiol.">
        <title>The Global Catalogue of Microorganisms (GCM) 10K type strain sequencing project: providing services to taxonomists for standard genome sequencing and annotation.</title>
        <authorList>
            <consortium name="The Broad Institute Genomics Platform"/>
            <consortium name="The Broad Institute Genome Sequencing Center for Infectious Disease"/>
            <person name="Wu L."/>
            <person name="Ma J."/>
        </authorList>
    </citation>
    <scope>NUCLEOTIDE SEQUENCE [LARGE SCALE GENOMIC DNA]</scope>
    <source>
        <strain evidence="3">CCUG 53903</strain>
    </source>
</reference>
<dbReference type="Pfam" id="PF03583">
    <property type="entry name" value="LIP"/>
    <property type="match status" value="1"/>
</dbReference>
<feature type="signal peptide" evidence="1">
    <location>
        <begin position="1"/>
        <end position="27"/>
    </location>
</feature>
<organism evidence="2 3">
    <name type="scientific">Nonomuraea insulae</name>
    <dbReference type="NCBI Taxonomy" id="1616787"/>
    <lineage>
        <taxon>Bacteria</taxon>
        <taxon>Bacillati</taxon>
        <taxon>Actinomycetota</taxon>
        <taxon>Actinomycetes</taxon>
        <taxon>Streptosporangiales</taxon>
        <taxon>Streptosporangiaceae</taxon>
        <taxon>Nonomuraea</taxon>
    </lineage>
</organism>
<evidence type="ECO:0000256" key="1">
    <source>
        <dbReference type="SAM" id="SignalP"/>
    </source>
</evidence>
<evidence type="ECO:0000313" key="2">
    <source>
        <dbReference type="EMBL" id="MFC5826149.1"/>
    </source>
</evidence>